<dbReference type="EMBL" id="BARW01010853">
    <property type="protein sequence ID" value="GAI81270.1"/>
    <property type="molecule type" value="Genomic_DNA"/>
</dbReference>
<dbReference type="AlphaFoldDB" id="X1T0X3"/>
<proteinExistence type="predicted"/>
<protein>
    <submittedName>
        <fullName evidence="1">Uncharacterized protein</fullName>
    </submittedName>
</protein>
<accession>X1T0X3</accession>
<reference evidence="1" key="1">
    <citation type="journal article" date="2014" name="Front. Microbiol.">
        <title>High frequency of phylogenetically diverse reductive dehalogenase-homologous genes in deep subseafloor sedimentary metagenomes.</title>
        <authorList>
            <person name="Kawai M."/>
            <person name="Futagami T."/>
            <person name="Toyoda A."/>
            <person name="Takaki Y."/>
            <person name="Nishi S."/>
            <person name="Hori S."/>
            <person name="Arai W."/>
            <person name="Tsubouchi T."/>
            <person name="Morono Y."/>
            <person name="Uchiyama I."/>
            <person name="Ito T."/>
            <person name="Fujiyama A."/>
            <person name="Inagaki F."/>
            <person name="Takami H."/>
        </authorList>
    </citation>
    <scope>NUCLEOTIDE SEQUENCE</scope>
    <source>
        <strain evidence="1">Expedition CK06-06</strain>
    </source>
</reference>
<comment type="caution">
    <text evidence="1">The sequence shown here is derived from an EMBL/GenBank/DDBJ whole genome shotgun (WGS) entry which is preliminary data.</text>
</comment>
<organism evidence="1">
    <name type="scientific">marine sediment metagenome</name>
    <dbReference type="NCBI Taxonomy" id="412755"/>
    <lineage>
        <taxon>unclassified sequences</taxon>
        <taxon>metagenomes</taxon>
        <taxon>ecological metagenomes</taxon>
    </lineage>
</organism>
<name>X1T0X3_9ZZZZ</name>
<evidence type="ECO:0000313" key="1">
    <source>
        <dbReference type="EMBL" id="GAI81270.1"/>
    </source>
</evidence>
<gene>
    <name evidence="1" type="ORF">S12H4_21174</name>
</gene>
<sequence length="116" mass="13772">MIERPYQTGRSDFRTYIYSVARNGISSFLHHSKKEILSDKVRTKPYYEPKDFYAKIPGFNSEFNEIFPGKENFMKEIVKSLVVGGEFHDDIWENLSLENQNYSRVILWKLLVRETV</sequence>